<evidence type="ECO:0000256" key="2">
    <source>
        <dbReference type="PIRSR" id="PIRSR016184-1"/>
    </source>
</evidence>
<accession>A0A2A4EWG9</accession>
<dbReference type="InterPro" id="IPR003719">
    <property type="entry name" value="Phenazine_PhzF-like"/>
</dbReference>
<dbReference type="EMBL" id="MTZV01000004">
    <property type="protein sequence ID" value="PCE25037.1"/>
    <property type="molecule type" value="Genomic_DNA"/>
</dbReference>
<dbReference type="PIRSF" id="PIRSF016184">
    <property type="entry name" value="PhzC_PhzF"/>
    <property type="match status" value="1"/>
</dbReference>
<dbReference type="AlphaFoldDB" id="A0A2A4EWG9"/>
<dbReference type="GO" id="GO:0016853">
    <property type="term" value="F:isomerase activity"/>
    <property type="evidence" value="ECO:0007669"/>
    <property type="project" value="TreeGrafter"/>
</dbReference>
<gene>
    <name evidence="3" type="ORF">BWP39_10960</name>
</gene>
<dbReference type="SUPFAM" id="SSF54506">
    <property type="entry name" value="Diaminopimelate epimerase-like"/>
    <property type="match status" value="1"/>
</dbReference>
<evidence type="ECO:0000256" key="1">
    <source>
        <dbReference type="ARBA" id="ARBA00008270"/>
    </source>
</evidence>
<feature type="active site" evidence="2">
    <location>
        <position position="49"/>
    </location>
</feature>
<dbReference type="PANTHER" id="PTHR13774">
    <property type="entry name" value="PHENAZINE BIOSYNTHESIS PROTEIN"/>
    <property type="match status" value="1"/>
</dbReference>
<dbReference type="Gene3D" id="3.10.310.10">
    <property type="entry name" value="Diaminopimelate Epimerase, Chain A, domain 1"/>
    <property type="match status" value="2"/>
</dbReference>
<organism evidence="3 4">
    <name type="scientific">Paraburkholderia acidicola</name>
    <dbReference type="NCBI Taxonomy" id="1912599"/>
    <lineage>
        <taxon>Bacteria</taxon>
        <taxon>Pseudomonadati</taxon>
        <taxon>Pseudomonadota</taxon>
        <taxon>Betaproteobacteria</taxon>
        <taxon>Burkholderiales</taxon>
        <taxon>Burkholderiaceae</taxon>
        <taxon>Paraburkholderia</taxon>
    </lineage>
</organism>
<dbReference type="PANTHER" id="PTHR13774:SF32">
    <property type="entry name" value="ANTISENSE-ENHANCING SEQUENCE 1"/>
    <property type="match status" value="1"/>
</dbReference>
<proteinExistence type="inferred from homology"/>
<dbReference type="NCBIfam" id="TIGR00654">
    <property type="entry name" value="PhzF_family"/>
    <property type="match status" value="1"/>
</dbReference>
<sequence>MTTHTVPFKQVDVFTAVPFKGNPLAVVFDADGLDTAQMQAIAHWTNLSETTFLVTPTDPAADYHVRIFTTQFELPFAGHPTLGTAHALLESGYRPKQPGKLIQQCGVGLMELVEQTDGSWAFAAPPARIEALPQSEHDVLRAALHGATIDFSAPPCAVNNGVPWLVVRVNSAQDCLAIEADTVALTRVAQAAKAIGIAVYGPHETAEPATFEVRCLMSGTSFGVGEDPVTGSANAALASLLLKQQKRPGIRYTVRQGTALGRAGDVVVRYDDAVDKIWIGGPAVTIVDGTINLQHAPAR</sequence>
<name>A0A2A4EWG9_9BURK</name>
<dbReference type="RefSeq" id="WP_096722430.1">
    <property type="nucleotide sequence ID" value="NZ_MTZV01000004.1"/>
</dbReference>
<dbReference type="Pfam" id="PF02567">
    <property type="entry name" value="PhzC-PhzF"/>
    <property type="match status" value="1"/>
</dbReference>
<dbReference type="GO" id="GO:0005737">
    <property type="term" value="C:cytoplasm"/>
    <property type="evidence" value="ECO:0007669"/>
    <property type="project" value="TreeGrafter"/>
</dbReference>
<evidence type="ECO:0000313" key="3">
    <source>
        <dbReference type="EMBL" id="PCE25037.1"/>
    </source>
</evidence>
<comment type="similarity">
    <text evidence="1">Belongs to the PhzF family.</text>
</comment>
<protein>
    <submittedName>
        <fullName evidence="3">Phenazine biosynthesis, PhzF family protein</fullName>
    </submittedName>
</protein>
<evidence type="ECO:0000313" key="4">
    <source>
        <dbReference type="Proteomes" id="UP000218022"/>
    </source>
</evidence>
<dbReference type="Proteomes" id="UP000218022">
    <property type="component" value="Unassembled WGS sequence"/>
</dbReference>
<comment type="caution">
    <text evidence="3">The sequence shown here is derived from an EMBL/GenBank/DDBJ whole genome shotgun (WGS) entry which is preliminary data.</text>
</comment>
<dbReference type="OrthoDB" id="9788221at2"/>
<reference evidence="3 4" key="1">
    <citation type="submission" date="2017-01" db="EMBL/GenBank/DDBJ databases">
        <title>Whole-Genome Shotgun Sequencing of Two beta-Proteobacterial Species in Search of the Bulgecin Biosynthetic Cluster.</title>
        <authorList>
            <person name="Horsman M.E."/>
            <person name="Marous D.R."/>
            <person name="Li R."/>
            <person name="Oliver R.A."/>
            <person name="Byun B."/>
            <person name="Emrich S.J."/>
            <person name="Boggess B."/>
            <person name="Townsend C.A."/>
            <person name="Mobashery S."/>
        </authorList>
    </citation>
    <scope>NUCLEOTIDE SEQUENCE [LARGE SCALE GENOMIC DNA]</scope>
    <source>
        <strain evidence="3 4">ATCC 31363</strain>
    </source>
</reference>